<dbReference type="AlphaFoldDB" id="A0A7H0LH49"/>
<keyword evidence="2" id="KW-1185">Reference proteome</keyword>
<dbReference type="RefSeq" id="WP_187761327.1">
    <property type="nucleotide sequence ID" value="NZ_CP061038.1"/>
</dbReference>
<name>A0A7H0LH49_9SPHN</name>
<dbReference type="EMBL" id="CP061038">
    <property type="protein sequence ID" value="QNQ09002.1"/>
    <property type="molecule type" value="Genomic_DNA"/>
</dbReference>
<evidence type="ECO:0000313" key="2">
    <source>
        <dbReference type="Proteomes" id="UP000516148"/>
    </source>
</evidence>
<dbReference type="KEGG" id="spap:H3Z74_20270"/>
<sequence>MAAGHNVPPRIDKDWRVFLSSVRFERSREAFFPEACFSTSLETNGEEIIFSNNS</sequence>
<evidence type="ECO:0000313" key="1">
    <source>
        <dbReference type="EMBL" id="QNQ09002.1"/>
    </source>
</evidence>
<dbReference type="Proteomes" id="UP000516148">
    <property type="component" value="Chromosome"/>
</dbReference>
<protein>
    <submittedName>
        <fullName evidence="1">Uncharacterized protein</fullName>
    </submittedName>
</protein>
<accession>A0A7H0LH49</accession>
<proteinExistence type="predicted"/>
<organism evidence="1 2">
    <name type="scientific">Sphingomonas alpina</name>
    <dbReference type="NCBI Taxonomy" id="653931"/>
    <lineage>
        <taxon>Bacteria</taxon>
        <taxon>Pseudomonadati</taxon>
        <taxon>Pseudomonadota</taxon>
        <taxon>Alphaproteobacteria</taxon>
        <taxon>Sphingomonadales</taxon>
        <taxon>Sphingomonadaceae</taxon>
        <taxon>Sphingomonas</taxon>
    </lineage>
</organism>
<gene>
    <name evidence="1" type="ORF">H3Z74_20270</name>
</gene>
<reference evidence="1 2" key="1">
    <citation type="submission" date="2020-09" db="EMBL/GenBank/DDBJ databases">
        <title>Sphingomonas sp., a new species isolated from pork steak.</title>
        <authorList>
            <person name="Heidler von Heilborn D."/>
        </authorList>
    </citation>
    <scope>NUCLEOTIDE SEQUENCE [LARGE SCALE GENOMIC DNA]</scope>
    <source>
        <strain evidence="2">S8-3T</strain>
    </source>
</reference>